<dbReference type="InterPro" id="IPR021070">
    <property type="entry name" value="Killing_trait_RebB"/>
</dbReference>
<comment type="caution">
    <text evidence="1">The sequence shown here is derived from an EMBL/GenBank/DDBJ whole genome shotgun (WGS) entry which is preliminary data.</text>
</comment>
<dbReference type="EMBL" id="VTXC01000070">
    <property type="protein sequence ID" value="NOH73181.1"/>
    <property type="molecule type" value="Genomic_DNA"/>
</dbReference>
<evidence type="ECO:0000313" key="1">
    <source>
        <dbReference type="EMBL" id="NOH73181.1"/>
    </source>
</evidence>
<reference evidence="1 2" key="1">
    <citation type="submission" date="2019-09" db="EMBL/GenBank/DDBJ databases">
        <title>Draft genome sequencing and comparative genomics of hatchery-associated Vibrios.</title>
        <authorList>
            <person name="Kehlet-Delgado H."/>
            <person name="Mueller R.S."/>
        </authorList>
    </citation>
    <scope>NUCLEOTIDE SEQUENCE [LARGE SCALE GENOMIC DNA]</scope>
    <source>
        <strain evidence="1 2">99-46-Y</strain>
    </source>
</reference>
<proteinExistence type="predicted"/>
<sequence length="161" mass="17355">MSSVNDQVTDSVSQIHTLLTGGAPSQAMGMLDVAGTETLGMTMFNAVTAQQNSQTSAGAALNASCAKILKTEIAPPPPSKSKEELKLELQKLEIEEEKLVSSLACQTIVELRKTNKLITQTSIAEAFKSACHDVEKDIKDEQKPLFVLAKKNLQTKINKIV</sequence>
<dbReference type="Proteomes" id="UP000565719">
    <property type="component" value="Unassembled WGS sequence"/>
</dbReference>
<accession>A0A7Y4A1X0</accession>
<dbReference type="AlphaFoldDB" id="A0A7Y4A1X0"/>
<name>A0A7Y4A1X0_9VIBR</name>
<dbReference type="RefSeq" id="WP_171362166.1">
    <property type="nucleotide sequence ID" value="NZ_VTXC01000070.1"/>
</dbReference>
<dbReference type="Pfam" id="PF11747">
    <property type="entry name" value="RebB"/>
    <property type="match status" value="1"/>
</dbReference>
<evidence type="ECO:0000313" key="2">
    <source>
        <dbReference type="Proteomes" id="UP000565719"/>
    </source>
</evidence>
<protein>
    <submittedName>
        <fullName evidence="1">Uncharacterized protein</fullName>
    </submittedName>
</protein>
<gene>
    <name evidence="1" type="ORF">F0225_17830</name>
</gene>
<organism evidence="1 2">
    <name type="scientific">Vibrio pectenicida</name>
    <dbReference type="NCBI Taxonomy" id="62763"/>
    <lineage>
        <taxon>Bacteria</taxon>
        <taxon>Pseudomonadati</taxon>
        <taxon>Pseudomonadota</taxon>
        <taxon>Gammaproteobacteria</taxon>
        <taxon>Vibrionales</taxon>
        <taxon>Vibrionaceae</taxon>
        <taxon>Vibrio</taxon>
    </lineage>
</organism>